<evidence type="ECO:0000313" key="1">
    <source>
        <dbReference type="EMBL" id="PSB24072.1"/>
    </source>
</evidence>
<keyword evidence="2" id="KW-1185">Reference proteome</keyword>
<accession>A0A2T1DUC6</accession>
<reference evidence="1 2" key="2">
    <citation type="submission" date="2018-03" db="EMBL/GenBank/DDBJ databases">
        <title>The ancient ancestry and fast evolution of plastids.</title>
        <authorList>
            <person name="Moore K.R."/>
            <person name="Magnabosco C."/>
            <person name="Momper L."/>
            <person name="Gold D.A."/>
            <person name="Bosak T."/>
            <person name="Fournier G.P."/>
        </authorList>
    </citation>
    <scope>NUCLEOTIDE SEQUENCE [LARGE SCALE GENOMIC DNA]</scope>
    <source>
        <strain evidence="1 2">ULC18</strain>
    </source>
</reference>
<dbReference type="Proteomes" id="UP000239576">
    <property type="component" value="Unassembled WGS sequence"/>
</dbReference>
<reference evidence="2" key="1">
    <citation type="submission" date="2018-02" db="EMBL/GenBank/DDBJ databases">
        <authorList>
            <person name="Moore K."/>
            <person name="Momper L."/>
        </authorList>
    </citation>
    <scope>NUCLEOTIDE SEQUENCE [LARGE SCALE GENOMIC DNA]</scope>
    <source>
        <strain evidence="2">ULC18</strain>
    </source>
</reference>
<name>A0A2T1DUC6_9CYAN</name>
<comment type="caution">
    <text evidence="1">The sequence shown here is derived from an EMBL/GenBank/DDBJ whole genome shotgun (WGS) entry which is preliminary data.</text>
</comment>
<dbReference type="AlphaFoldDB" id="A0A2T1DUC6"/>
<protein>
    <submittedName>
        <fullName evidence="1">Uncharacterized protein</fullName>
    </submittedName>
</protein>
<organism evidence="1 2">
    <name type="scientific">Stenomitos frigidus ULC18</name>
    <dbReference type="NCBI Taxonomy" id="2107698"/>
    <lineage>
        <taxon>Bacteria</taxon>
        <taxon>Bacillati</taxon>
        <taxon>Cyanobacteriota</taxon>
        <taxon>Cyanophyceae</taxon>
        <taxon>Leptolyngbyales</taxon>
        <taxon>Leptolyngbyaceae</taxon>
        <taxon>Stenomitos</taxon>
    </lineage>
</organism>
<gene>
    <name evidence="1" type="ORF">C7B82_28430</name>
</gene>
<proteinExistence type="predicted"/>
<dbReference type="EMBL" id="PVWK01000154">
    <property type="protein sequence ID" value="PSB24072.1"/>
    <property type="molecule type" value="Genomic_DNA"/>
</dbReference>
<evidence type="ECO:0000313" key="2">
    <source>
        <dbReference type="Proteomes" id="UP000239576"/>
    </source>
</evidence>
<sequence length="92" mass="10357">MFAHTNPAIVQIRRDLRGQLPDEWLEDVISILEYQLTYQTLDELATNDLLKLKMGASLSPALQQLLSLAIAPDIQSVDASIAPPQTFRLPWQ</sequence>